<accession>A0A7S2BYW0</accession>
<feature type="compositionally biased region" description="Acidic residues" evidence="1">
    <location>
        <begin position="112"/>
        <end position="128"/>
    </location>
</feature>
<feature type="region of interest" description="Disordered" evidence="1">
    <location>
        <begin position="108"/>
        <end position="153"/>
    </location>
</feature>
<dbReference type="Pfam" id="PF21743">
    <property type="entry name" value="PTM_DIR17_Tudor"/>
    <property type="match status" value="1"/>
</dbReference>
<feature type="compositionally biased region" description="Acidic residues" evidence="1">
    <location>
        <begin position="141"/>
        <end position="153"/>
    </location>
</feature>
<proteinExistence type="predicted"/>
<dbReference type="AlphaFoldDB" id="A0A7S2BYW0"/>
<name>A0A7S2BYW0_9STRA</name>
<reference evidence="3" key="1">
    <citation type="submission" date="2021-01" db="EMBL/GenBank/DDBJ databases">
        <authorList>
            <person name="Corre E."/>
            <person name="Pelletier E."/>
            <person name="Niang G."/>
            <person name="Scheremetjew M."/>
            <person name="Finn R."/>
            <person name="Kale V."/>
            <person name="Holt S."/>
            <person name="Cochrane G."/>
            <person name="Meng A."/>
            <person name="Brown T."/>
            <person name="Cohen L."/>
        </authorList>
    </citation>
    <scope>NUCLEOTIDE SEQUENCE</scope>
    <source>
        <strain evidence="3">CCMP1381</strain>
    </source>
</reference>
<gene>
    <name evidence="3" type="ORF">DSPE1174_LOCUS10861</name>
</gene>
<protein>
    <recommendedName>
        <fullName evidence="2">PTM/DIR17-like Tudor domain-containing protein</fullName>
    </recommendedName>
</protein>
<dbReference type="InterPro" id="IPR047365">
    <property type="entry name" value="Tudor_AtPTM-like"/>
</dbReference>
<sequence length="153" mass="16816">MLGVNRVADFYEKSNMRPLEVVTACCGSNDPGDCFTLAPTKFLRKDANEAIKKGAVGRKVAKEFEGVVYGGVVTEYLPKEADDEYDLWQIKYDDGDDEQWSKKDLADGIMLYEEDQPADQSGSEDESGSEFRGGASRGSDEPSDDESSDDESS</sequence>
<evidence type="ECO:0000313" key="3">
    <source>
        <dbReference type="EMBL" id="CAD9410161.1"/>
    </source>
</evidence>
<organism evidence="3">
    <name type="scientific">Octactis speculum</name>
    <dbReference type="NCBI Taxonomy" id="3111310"/>
    <lineage>
        <taxon>Eukaryota</taxon>
        <taxon>Sar</taxon>
        <taxon>Stramenopiles</taxon>
        <taxon>Ochrophyta</taxon>
        <taxon>Dictyochophyceae</taxon>
        <taxon>Dictyochales</taxon>
        <taxon>Dictyochaceae</taxon>
        <taxon>Octactis</taxon>
    </lineage>
</organism>
<feature type="domain" description="PTM/DIR17-like Tudor" evidence="2">
    <location>
        <begin position="57"/>
        <end position="106"/>
    </location>
</feature>
<evidence type="ECO:0000256" key="1">
    <source>
        <dbReference type="SAM" id="MobiDB-lite"/>
    </source>
</evidence>
<dbReference type="EMBL" id="HBGS01021185">
    <property type="protein sequence ID" value="CAD9410161.1"/>
    <property type="molecule type" value="Transcribed_RNA"/>
</dbReference>
<evidence type="ECO:0000259" key="2">
    <source>
        <dbReference type="Pfam" id="PF21743"/>
    </source>
</evidence>